<organism evidence="1 2">
    <name type="scientific">Rhamnella rubrinervis</name>
    <dbReference type="NCBI Taxonomy" id="2594499"/>
    <lineage>
        <taxon>Eukaryota</taxon>
        <taxon>Viridiplantae</taxon>
        <taxon>Streptophyta</taxon>
        <taxon>Embryophyta</taxon>
        <taxon>Tracheophyta</taxon>
        <taxon>Spermatophyta</taxon>
        <taxon>Magnoliopsida</taxon>
        <taxon>eudicotyledons</taxon>
        <taxon>Gunneridae</taxon>
        <taxon>Pentapetalae</taxon>
        <taxon>rosids</taxon>
        <taxon>fabids</taxon>
        <taxon>Rosales</taxon>
        <taxon>Rhamnaceae</taxon>
        <taxon>rhamnoid group</taxon>
        <taxon>Rhamneae</taxon>
        <taxon>Rhamnella</taxon>
    </lineage>
</organism>
<evidence type="ECO:0000313" key="2">
    <source>
        <dbReference type="Proteomes" id="UP000796880"/>
    </source>
</evidence>
<name>A0A8K0DLW0_9ROSA</name>
<dbReference type="Proteomes" id="UP000796880">
    <property type="component" value="Unassembled WGS sequence"/>
</dbReference>
<sequence length="293" mass="34109">MAPSKRRLVKASEKQEVKPYWHGFQTPCEIAEIQVESLHDCRYGVLKPFLFSPQLDLVANIMDPIGYRYTIKNEPQPTKKELQQTYMKTFWHRPSDRKYYGPPVFRVEASKSQLPVLPPLAIEGTKNASQSEFQHTSRLEMQIEEIRSELPLSNMPVVPVWDPYTLIDPIERAALSAFIDDPSTTVHPGDYDALEKSSFQLILTSGSWLEMDATLFYIRRRMINSPQMYDQRVIVTDCMFWSSIHARYIKYLKEDELFDTTDWEKEMKDSPFDMYALGTLPIGSKSWLEVDYG</sequence>
<comment type="caution">
    <text evidence="1">The sequence shown here is derived from an EMBL/GenBank/DDBJ whole genome shotgun (WGS) entry which is preliminary data.</text>
</comment>
<keyword evidence="2" id="KW-1185">Reference proteome</keyword>
<dbReference type="EMBL" id="VOIH02000011">
    <property type="protein sequence ID" value="KAF3433400.1"/>
    <property type="molecule type" value="Genomic_DNA"/>
</dbReference>
<reference evidence="1" key="1">
    <citation type="submission" date="2020-03" db="EMBL/GenBank/DDBJ databases">
        <title>A high-quality chromosome-level genome assembly of a woody plant with both climbing and erect habits, Rhamnella rubrinervis.</title>
        <authorList>
            <person name="Lu Z."/>
            <person name="Yang Y."/>
            <person name="Zhu X."/>
            <person name="Sun Y."/>
        </authorList>
    </citation>
    <scope>NUCLEOTIDE SEQUENCE</scope>
    <source>
        <strain evidence="1">BYM</strain>
        <tissue evidence="1">Leaf</tissue>
    </source>
</reference>
<proteinExistence type="predicted"/>
<dbReference type="AlphaFoldDB" id="A0A8K0DLW0"/>
<gene>
    <name evidence="1" type="ORF">FNV43_RR24502</name>
</gene>
<evidence type="ECO:0000313" key="1">
    <source>
        <dbReference type="EMBL" id="KAF3433400.1"/>
    </source>
</evidence>
<accession>A0A8K0DLW0</accession>
<protein>
    <submittedName>
        <fullName evidence="1">Uncharacterized protein</fullName>
    </submittedName>
</protein>